<comment type="subcellular location">
    <subcellularLocation>
        <location evidence="1 13">Cytoplasm</location>
    </subcellularLocation>
</comment>
<accession>A0A7C3N7P2</accession>
<protein>
    <recommendedName>
        <fullName evidence="11 13">S-adenosylmethionine:tRNA ribosyltransferase-isomerase</fullName>
        <ecNumber evidence="10 13">2.4.99.17</ecNumber>
    </recommendedName>
    <alternativeName>
        <fullName evidence="12 13">Queuosine biosynthesis protein QueA</fullName>
    </alternativeName>
</protein>
<dbReference type="UniPathway" id="UPA00392"/>
<dbReference type="InterPro" id="IPR042119">
    <property type="entry name" value="QueA_dom2"/>
</dbReference>
<dbReference type="PANTHER" id="PTHR30307">
    <property type="entry name" value="S-ADENOSYLMETHIONINE:TRNA RIBOSYLTRANSFERASE-ISOMERASE"/>
    <property type="match status" value="1"/>
</dbReference>
<keyword evidence="6 13" id="KW-0949">S-adenosyl-L-methionine</keyword>
<dbReference type="GO" id="GO:0005737">
    <property type="term" value="C:cytoplasm"/>
    <property type="evidence" value="ECO:0007669"/>
    <property type="project" value="UniProtKB-SubCell"/>
</dbReference>
<evidence type="ECO:0000256" key="1">
    <source>
        <dbReference type="ARBA" id="ARBA00004496"/>
    </source>
</evidence>
<dbReference type="NCBIfam" id="TIGR00113">
    <property type="entry name" value="queA"/>
    <property type="match status" value="1"/>
</dbReference>
<organism evidence="14">
    <name type="scientific">candidate division WOR-3 bacterium</name>
    <dbReference type="NCBI Taxonomy" id="2052148"/>
    <lineage>
        <taxon>Bacteria</taxon>
        <taxon>Bacteria division WOR-3</taxon>
    </lineage>
</organism>
<evidence type="ECO:0000313" key="14">
    <source>
        <dbReference type="EMBL" id="HFK23343.1"/>
    </source>
</evidence>
<proteinExistence type="inferred from homology"/>
<dbReference type="SUPFAM" id="SSF111337">
    <property type="entry name" value="QueA-like"/>
    <property type="match status" value="1"/>
</dbReference>
<dbReference type="Pfam" id="PF02547">
    <property type="entry name" value="Queuosine_synth"/>
    <property type="match status" value="1"/>
</dbReference>
<comment type="similarity">
    <text evidence="9 13">Belongs to the QueA family.</text>
</comment>
<dbReference type="FunFam" id="3.40.1780.10:FF:000001">
    <property type="entry name" value="S-adenosylmethionine:tRNA ribosyltransferase-isomerase"/>
    <property type="match status" value="1"/>
</dbReference>
<evidence type="ECO:0000256" key="2">
    <source>
        <dbReference type="ARBA" id="ARBA00004691"/>
    </source>
</evidence>
<comment type="function">
    <text evidence="13">Transfers and isomerizes the ribose moiety from AdoMet to the 7-aminomethyl group of 7-deazaguanine (preQ1-tRNA) to give epoxyqueuosine (oQ-tRNA).</text>
</comment>
<evidence type="ECO:0000256" key="13">
    <source>
        <dbReference type="HAMAP-Rule" id="MF_00113"/>
    </source>
</evidence>
<dbReference type="Gene3D" id="2.40.10.240">
    <property type="entry name" value="QueA-like"/>
    <property type="match status" value="1"/>
</dbReference>
<evidence type="ECO:0000256" key="3">
    <source>
        <dbReference type="ARBA" id="ARBA00011245"/>
    </source>
</evidence>
<sequence length="340" mass="39379">MSFNISDYDFQLPKELIAFYPAKKGESRLLVVDREKKDFYEKKFSDIVDIIPEESLLVRNVTKVAKARIFGRKESGGKVEFLILDPFSEGDRFKALIKSRKRLVEKEKVFIDENNYIEVLKKEGGEYTIKIPFEDKEYFFEKYGHVPLPPYIKREDKDEDCKNYQTCYAKMIGSSAAPTAGLHFTEKIFKSLEKKGIRIVDVILHIGLGTFQPVKVDDIRNHKMHSEYIQIDDDVVKLLNSYKKNNRKIVAVGTTSLRTLETSFTGEMFLPKKGFTDIFIYPPYKIKSTDILITNFHLPKSTLLMLVSAFAGRELILKAYNFAIEKNFRFFSYGDAMVIV</sequence>
<comment type="subunit">
    <text evidence="3 13">Monomer.</text>
</comment>
<evidence type="ECO:0000256" key="4">
    <source>
        <dbReference type="ARBA" id="ARBA00022490"/>
    </source>
</evidence>
<dbReference type="GO" id="GO:0008616">
    <property type="term" value="P:tRNA queuosine(34) biosynthetic process"/>
    <property type="evidence" value="ECO:0007669"/>
    <property type="project" value="UniProtKB-UniRule"/>
</dbReference>
<comment type="caution">
    <text evidence="14">The sequence shown here is derived from an EMBL/GenBank/DDBJ whole genome shotgun (WGS) entry which is preliminary data.</text>
</comment>
<evidence type="ECO:0000256" key="9">
    <source>
        <dbReference type="ARBA" id="ARBA00061210"/>
    </source>
</evidence>
<dbReference type="PANTHER" id="PTHR30307:SF0">
    <property type="entry name" value="S-ADENOSYLMETHIONINE:TRNA RIBOSYLTRANSFERASE-ISOMERASE"/>
    <property type="match status" value="1"/>
</dbReference>
<name>A0A7C3N7P2_UNCW3</name>
<dbReference type="NCBIfam" id="NF001140">
    <property type="entry name" value="PRK00147.1"/>
    <property type="match status" value="1"/>
</dbReference>
<dbReference type="InterPro" id="IPR042118">
    <property type="entry name" value="QueA_dom1"/>
</dbReference>
<evidence type="ECO:0000256" key="7">
    <source>
        <dbReference type="ARBA" id="ARBA00022785"/>
    </source>
</evidence>
<dbReference type="AlphaFoldDB" id="A0A7C3N7P2"/>
<dbReference type="EMBL" id="DSTT01000002">
    <property type="protein sequence ID" value="HFK23343.1"/>
    <property type="molecule type" value="Genomic_DNA"/>
</dbReference>
<reference evidence="14" key="1">
    <citation type="journal article" date="2020" name="mSystems">
        <title>Genome- and Community-Level Interaction Insights into Carbon Utilization and Element Cycling Functions of Hydrothermarchaeota in Hydrothermal Sediment.</title>
        <authorList>
            <person name="Zhou Z."/>
            <person name="Liu Y."/>
            <person name="Xu W."/>
            <person name="Pan J."/>
            <person name="Luo Z.H."/>
            <person name="Li M."/>
        </authorList>
    </citation>
    <scope>NUCLEOTIDE SEQUENCE [LARGE SCALE GENOMIC DNA]</scope>
    <source>
        <strain evidence="14">SpSt-464</strain>
    </source>
</reference>
<comment type="catalytic activity">
    <reaction evidence="8 13">
        <text>7-aminomethyl-7-carbaguanosine(34) in tRNA + S-adenosyl-L-methionine = epoxyqueuosine(34) in tRNA + adenine + L-methionine + 2 H(+)</text>
        <dbReference type="Rhea" id="RHEA:32155"/>
        <dbReference type="Rhea" id="RHEA-COMP:10342"/>
        <dbReference type="Rhea" id="RHEA-COMP:18582"/>
        <dbReference type="ChEBI" id="CHEBI:15378"/>
        <dbReference type="ChEBI" id="CHEBI:16708"/>
        <dbReference type="ChEBI" id="CHEBI:57844"/>
        <dbReference type="ChEBI" id="CHEBI:59789"/>
        <dbReference type="ChEBI" id="CHEBI:82833"/>
        <dbReference type="ChEBI" id="CHEBI:194443"/>
        <dbReference type="EC" id="2.4.99.17"/>
    </reaction>
</comment>
<evidence type="ECO:0000256" key="12">
    <source>
        <dbReference type="ARBA" id="ARBA00076160"/>
    </source>
</evidence>
<keyword evidence="7 13" id="KW-0671">Queuosine biosynthesis</keyword>
<dbReference type="InterPro" id="IPR036100">
    <property type="entry name" value="QueA_sf"/>
</dbReference>
<evidence type="ECO:0000256" key="11">
    <source>
        <dbReference type="ARBA" id="ARBA00069325"/>
    </source>
</evidence>
<dbReference type="EC" id="2.4.99.17" evidence="10 13"/>
<gene>
    <name evidence="13 14" type="primary">queA</name>
    <name evidence="14" type="ORF">ENS15_01630</name>
</gene>
<dbReference type="Gene3D" id="3.40.1780.10">
    <property type="entry name" value="QueA-like"/>
    <property type="match status" value="1"/>
</dbReference>
<keyword evidence="14" id="KW-0413">Isomerase</keyword>
<evidence type="ECO:0000256" key="5">
    <source>
        <dbReference type="ARBA" id="ARBA00022679"/>
    </source>
</evidence>
<comment type="pathway">
    <text evidence="2 13">tRNA modification; tRNA-queuosine biosynthesis.</text>
</comment>
<keyword evidence="4 13" id="KW-0963">Cytoplasm</keyword>
<dbReference type="HAMAP" id="MF_00113">
    <property type="entry name" value="QueA"/>
    <property type="match status" value="1"/>
</dbReference>
<evidence type="ECO:0000256" key="8">
    <source>
        <dbReference type="ARBA" id="ARBA00052751"/>
    </source>
</evidence>
<dbReference type="InterPro" id="IPR003699">
    <property type="entry name" value="QueA"/>
</dbReference>
<dbReference type="GO" id="GO:0051075">
    <property type="term" value="F:S-adenosylmethionine:tRNA ribosyltransferase-isomerase activity"/>
    <property type="evidence" value="ECO:0007669"/>
    <property type="project" value="UniProtKB-EC"/>
</dbReference>
<keyword evidence="14" id="KW-0328">Glycosyltransferase</keyword>
<keyword evidence="5 13" id="KW-0808">Transferase</keyword>
<evidence type="ECO:0000256" key="10">
    <source>
        <dbReference type="ARBA" id="ARBA00066503"/>
    </source>
</evidence>
<evidence type="ECO:0000256" key="6">
    <source>
        <dbReference type="ARBA" id="ARBA00022691"/>
    </source>
</evidence>